<dbReference type="EMBL" id="BJUW01000007">
    <property type="protein sequence ID" value="GEK86582.1"/>
    <property type="molecule type" value="Genomic_DNA"/>
</dbReference>
<feature type="transmembrane region" description="Helical" evidence="1">
    <location>
        <begin position="87"/>
        <end position="106"/>
    </location>
</feature>
<protein>
    <submittedName>
        <fullName evidence="2">Uncharacterized protein</fullName>
    </submittedName>
</protein>
<dbReference type="InterPro" id="IPR046548">
    <property type="entry name" value="DUF6804"/>
</dbReference>
<dbReference type="OrthoDB" id="5125716at2"/>
<keyword evidence="1" id="KW-0472">Membrane</keyword>
<evidence type="ECO:0000313" key="3">
    <source>
        <dbReference type="Proteomes" id="UP000321225"/>
    </source>
</evidence>
<dbReference type="AlphaFoldDB" id="A0A511AEX6"/>
<keyword evidence="3" id="KW-1185">Reference proteome</keyword>
<keyword evidence="1" id="KW-0812">Transmembrane</keyword>
<accession>A0A511AEX6</accession>
<keyword evidence="1" id="KW-1133">Transmembrane helix</keyword>
<gene>
    <name evidence="2" type="ORF">MAE01_17580</name>
</gene>
<feature type="transmembrane region" description="Helical" evidence="1">
    <location>
        <begin position="15"/>
        <end position="33"/>
    </location>
</feature>
<evidence type="ECO:0000313" key="2">
    <source>
        <dbReference type="EMBL" id="GEK86582.1"/>
    </source>
</evidence>
<name>A0A511AEX6_9MICO</name>
<reference evidence="2 3" key="1">
    <citation type="submission" date="2019-07" db="EMBL/GenBank/DDBJ databases">
        <title>Whole genome shotgun sequence of Microbacterium aerolatum NBRC 103071.</title>
        <authorList>
            <person name="Hosoyama A."/>
            <person name="Uohara A."/>
            <person name="Ohji S."/>
            <person name="Ichikawa N."/>
        </authorList>
    </citation>
    <scope>NUCLEOTIDE SEQUENCE [LARGE SCALE GENOMIC DNA]</scope>
    <source>
        <strain evidence="2 3">NBRC 103071</strain>
    </source>
</reference>
<dbReference type="RefSeq" id="WP_147039199.1">
    <property type="nucleotide sequence ID" value="NZ_BJUW01000007.1"/>
</dbReference>
<sequence length="111" mass="12194">MTQKERRPSVYQRNALAPSLLAAAVLFLAPVLLSGSWSPVVLFVTSILAVIVGWFALQARQWWWLPVFATVAVIWNPVFPLPFEGPVWISAQPVAAVVFLVAGGLVKVKRV</sequence>
<evidence type="ECO:0000256" key="1">
    <source>
        <dbReference type="SAM" id="Phobius"/>
    </source>
</evidence>
<feature type="transmembrane region" description="Helical" evidence="1">
    <location>
        <begin position="39"/>
        <end position="57"/>
    </location>
</feature>
<dbReference type="Proteomes" id="UP000321225">
    <property type="component" value="Unassembled WGS sequence"/>
</dbReference>
<comment type="caution">
    <text evidence="2">The sequence shown here is derived from an EMBL/GenBank/DDBJ whole genome shotgun (WGS) entry which is preliminary data.</text>
</comment>
<proteinExistence type="predicted"/>
<organism evidence="2 3">
    <name type="scientific">Microbacterium aerolatum</name>
    <dbReference type="NCBI Taxonomy" id="153731"/>
    <lineage>
        <taxon>Bacteria</taxon>
        <taxon>Bacillati</taxon>
        <taxon>Actinomycetota</taxon>
        <taxon>Actinomycetes</taxon>
        <taxon>Micrococcales</taxon>
        <taxon>Microbacteriaceae</taxon>
        <taxon>Microbacterium</taxon>
    </lineage>
</organism>
<feature type="transmembrane region" description="Helical" evidence="1">
    <location>
        <begin position="62"/>
        <end position="81"/>
    </location>
</feature>
<dbReference type="Pfam" id="PF20619">
    <property type="entry name" value="DUF6804"/>
    <property type="match status" value="1"/>
</dbReference>